<organism evidence="1 2">
    <name type="scientific">Nocardia aurantia</name>
    <dbReference type="NCBI Taxonomy" id="2585199"/>
    <lineage>
        <taxon>Bacteria</taxon>
        <taxon>Bacillati</taxon>
        <taxon>Actinomycetota</taxon>
        <taxon>Actinomycetes</taxon>
        <taxon>Mycobacteriales</taxon>
        <taxon>Nocardiaceae</taxon>
        <taxon>Nocardia</taxon>
    </lineage>
</organism>
<gene>
    <name evidence="1" type="ORF">NRB56_16350</name>
</gene>
<comment type="caution">
    <text evidence="1">The sequence shown here is derived from an EMBL/GenBank/DDBJ whole genome shotgun (WGS) entry which is preliminary data.</text>
</comment>
<protein>
    <recommendedName>
        <fullName evidence="3">Alpha/beta hydrolase</fullName>
    </recommendedName>
</protein>
<dbReference type="SUPFAM" id="SSF53474">
    <property type="entry name" value="alpha/beta-Hydrolases"/>
    <property type="match status" value="1"/>
</dbReference>
<evidence type="ECO:0000313" key="1">
    <source>
        <dbReference type="EMBL" id="MQY26075.1"/>
    </source>
</evidence>
<accession>A0A7K0DJU0</accession>
<dbReference type="RefSeq" id="WP_153339967.1">
    <property type="nucleotide sequence ID" value="NZ_WEGI01000003.1"/>
</dbReference>
<dbReference type="Proteomes" id="UP000431401">
    <property type="component" value="Unassembled WGS sequence"/>
</dbReference>
<proteinExistence type="predicted"/>
<dbReference type="InterPro" id="IPR029058">
    <property type="entry name" value="AB_hydrolase_fold"/>
</dbReference>
<evidence type="ECO:0000313" key="2">
    <source>
        <dbReference type="Proteomes" id="UP000431401"/>
    </source>
</evidence>
<reference evidence="1 2" key="1">
    <citation type="submission" date="2019-10" db="EMBL/GenBank/DDBJ databases">
        <title>Nocardia macrotermitis sp. nov. and Nocardia aurantia sp. nov., isolated from the gut of fungus growing-termite Macrotermes natalensis.</title>
        <authorList>
            <person name="Benndorf R."/>
            <person name="Schwitalla J."/>
            <person name="Martin K."/>
            <person name="De Beer W."/>
            <person name="Kaster A.-K."/>
            <person name="Vollmers J."/>
            <person name="Poulsen M."/>
            <person name="Beemelmanns C."/>
        </authorList>
    </citation>
    <scope>NUCLEOTIDE SEQUENCE [LARGE SCALE GENOMIC DNA]</scope>
    <source>
        <strain evidence="1 2">RB56</strain>
    </source>
</reference>
<dbReference type="EMBL" id="WEGI01000003">
    <property type="protein sequence ID" value="MQY26075.1"/>
    <property type="molecule type" value="Genomic_DNA"/>
</dbReference>
<keyword evidence="2" id="KW-1185">Reference proteome</keyword>
<sequence length="282" mass="29715">MFRAFTGEGRSGALRRLIGVLLVSALLPLSWGAAATPAGAEPGPVRMVTDPRLPGHTIYLPAEPAEHTPVLIWGEGGCVAMNSLYVDFLSAIAARGVMVIDNSEPYGLGLLDQAVMNASVDWVGAENARPGGPYSGRLDAGHIAVAGWSCGGLQSYELAVSRPEIATVGIIDSGQIVVDQAQLDRLRAPVLYLLGGPTDIAYENGVRDFEHLPPALPAFLGSSDTGHFGTFLQPRGGAYATLLGDWIRWRVAGDPVAARTFTGPACGLCTTPGWSVRRRNID</sequence>
<evidence type="ECO:0008006" key="3">
    <source>
        <dbReference type="Google" id="ProtNLM"/>
    </source>
</evidence>
<dbReference type="Gene3D" id="3.40.50.1820">
    <property type="entry name" value="alpha/beta hydrolase"/>
    <property type="match status" value="1"/>
</dbReference>
<dbReference type="OrthoDB" id="9812672at2"/>
<name>A0A7K0DJU0_9NOCA</name>
<dbReference type="AlphaFoldDB" id="A0A7K0DJU0"/>